<protein>
    <submittedName>
        <fullName evidence="1">Uncharacterized protein</fullName>
    </submittedName>
</protein>
<dbReference type="EMBL" id="CAJOBR010095675">
    <property type="protein sequence ID" value="CAF5146768.1"/>
    <property type="molecule type" value="Genomic_DNA"/>
</dbReference>
<proteinExistence type="predicted"/>
<name>A0A822GMW4_9BILA</name>
<comment type="caution">
    <text evidence="1">The sequence shown here is derived from an EMBL/GenBank/DDBJ whole genome shotgun (WGS) entry which is preliminary data.</text>
</comment>
<dbReference type="Proteomes" id="UP000663848">
    <property type="component" value="Unassembled WGS sequence"/>
</dbReference>
<accession>A0A822GMW4</accession>
<gene>
    <name evidence="1" type="ORF">QYT958_LOCUS48205</name>
</gene>
<evidence type="ECO:0000313" key="1">
    <source>
        <dbReference type="EMBL" id="CAF5146768.1"/>
    </source>
</evidence>
<organism evidence="1 2">
    <name type="scientific">Rotaria socialis</name>
    <dbReference type="NCBI Taxonomy" id="392032"/>
    <lineage>
        <taxon>Eukaryota</taxon>
        <taxon>Metazoa</taxon>
        <taxon>Spiralia</taxon>
        <taxon>Gnathifera</taxon>
        <taxon>Rotifera</taxon>
        <taxon>Eurotatoria</taxon>
        <taxon>Bdelloidea</taxon>
        <taxon>Philodinida</taxon>
        <taxon>Philodinidae</taxon>
        <taxon>Rotaria</taxon>
    </lineage>
</organism>
<feature type="non-terminal residue" evidence="1">
    <location>
        <position position="1"/>
    </location>
</feature>
<reference evidence="1" key="1">
    <citation type="submission" date="2021-02" db="EMBL/GenBank/DDBJ databases">
        <authorList>
            <person name="Nowell W R."/>
        </authorList>
    </citation>
    <scope>NUCLEOTIDE SEQUENCE</scope>
</reference>
<sequence>GYACKIVCNSVCDTSATAPGGQNADALQAVQLMLPTELLQPIGQREQR</sequence>
<evidence type="ECO:0000313" key="2">
    <source>
        <dbReference type="Proteomes" id="UP000663848"/>
    </source>
</evidence>
<dbReference type="AlphaFoldDB" id="A0A822GMW4"/>